<accession>A0A9Q1GJ38</accession>
<organism evidence="3 5">
    <name type="scientific">Carnegiea gigantea</name>
    <dbReference type="NCBI Taxonomy" id="171969"/>
    <lineage>
        <taxon>Eukaryota</taxon>
        <taxon>Viridiplantae</taxon>
        <taxon>Streptophyta</taxon>
        <taxon>Embryophyta</taxon>
        <taxon>Tracheophyta</taxon>
        <taxon>Spermatophyta</taxon>
        <taxon>Magnoliopsida</taxon>
        <taxon>eudicotyledons</taxon>
        <taxon>Gunneridae</taxon>
        <taxon>Pentapetalae</taxon>
        <taxon>Caryophyllales</taxon>
        <taxon>Cactineae</taxon>
        <taxon>Cactaceae</taxon>
        <taxon>Cactoideae</taxon>
        <taxon>Echinocereeae</taxon>
        <taxon>Carnegiea</taxon>
    </lineage>
</organism>
<dbReference type="GO" id="GO:0003676">
    <property type="term" value="F:nucleic acid binding"/>
    <property type="evidence" value="ECO:0007669"/>
    <property type="project" value="InterPro"/>
</dbReference>
<dbReference type="InterPro" id="IPR051937">
    <property type="entry name" value="R3H_domain_containing"/>
</dbReference>
<protein>
    <recommendedName>
        <fullName evidence="2">SUZ domain-containing protein</fullName>
    </recommendedName>
</protein>
<dbReference type="OrthoDB" id="278430at2759"/>
<dbReference type="Proteomes" id="UP001153076">
    <property type="component" value="Unassembled WGS sequence"/>
</dbReference>
<proteinExistence type="predicted"/>
<feature type="region of interest" description="Disordered" evidence="1">
    <location>
        <begin position="195"/>
        <end position="248"/>
    </location>
</feature>
<comment type="caution">
    <text evidence="3">The sequence shown here is derived from an EMBL/GenBank/DDBJ whole genome shotgun (WGS) entry which is preliminary data.</text>
</comment>
<dbReference type="Pfam" id="PF12752">
    <property type="entry name" value="SUZ"/>
    <property type="match status" value="1"/>
</dbReference>
<keyword evidence="5" id="KW-1185">Reference proteome</keyword>
<dbReference type="PANTHER" id="PTHR15672:SF25">
    <property type="entry name" value="OS01G0100600 PROTEIN"/>
    <property type="match status" value="1"/>
</dbReference>
<dbReference type="AlphaFoldDB" id="A0A9Q1GJ38"/>
<dbReference type="InterPro" id="IPR036867">
    <property type="entry name" value="R3H_dom_sf"/>
</dbReference>
<dbReference type="EMBL" id="JAKOGI010002691">
    <property type="protein sequence ID" value="KAJ8421510.1"/>
    <property type="molecule type" value="Genomic_DNA"/>
</dbReference>
<evidence type="ECO:0000259" key="2">
    <source>
        <dbReference type="Pfam" id="PF12752"/>
    </source>
</evidence>
<feature type="compositionally biased region" description="Basic and acidic residues" evidence="1">
    <location>
        <begin position="221"/>
        <end position="234"/>
    </location>
</feature>
<dbReference type="InterPro" id="IPR024771">
    <property type="entry name" value="SUZ"/>
</dbReference>
<gene>
    <name evidence="4" type="ORF">Cgig2_012948</name>
    <name evidence="3" type="ORF">Cgig2_013188</name>
</gene>
<feature type="domain" description="SUZ" evidence="2">
    <location>
        <begin position="112"/>
        <end position="129"/>
    </location>
</feature>
<sequence length="317" mass="35346">MFLKCLICTMEVEELASLVKDNFSSRHLVLAVEEALVNYLQEDSRFAHESVGEGDDRHLVLQRCAETSIPSILVSDILWQHEACESPSMPYQLLRRDETSTVLKMDIASSPNFLEREAAYLAARERIFGIEELESQEATRQKPRHDPVVARRMIAHALGQRIIQSSQVKDDDSGPSHQPLDVSDIERKIKVNLDLHQETSPNSSSYGDNNVRAFRGGASAPDEKLCQRASDTKSSKSGARPGGRDALGVSKMRMREENLGAAKRIFAHALGIPVSKEAVPRSCGICSSMSKFDYASKQRLLRQYAQLSTLGWGKEFL</sequence>
<dbReference type="SUPFAM" id="SSF82708">
    <property type="entry name" value="R3H domain"/>
    <property type="match status" value="1"/>
</dbReference>
<evidence type="ECO:0000256" key="1">
    <source>
        <dbReference type="SAM" id="MobiDB-lite"/>
    </source>
</evidence>
<dbReference type="PANTHER" id="PTHR15672">
    <property type="entry name" value="CAMP-REGULATED PHOSPHOPROTEIN 21 RELATED R3H DOMAIN CONTAINING PROTEIN"/>
    <property type="match status" value="1"/>
</dbReference>
<name>A0A9Q1GJ38_9CARY</name>
<reference evidence="3" key="1">
    <citation type="submission" date="2022-04" db="EMBL/GenBank/DDBJ databases">
        <title>Carnegiea gigantea Genome sequencing and assembly v2.</title>
        <authorList>
            <person name="Copetti D."/>
            <person name="Sanderson M.J."/>
            <person name="Burquez A."/>
            <person name="Wojciechowski M.F."/>
        </authorList>
    </citation>
    <scope>NUCLEOTIDE SEQUENCE</scope>
    <source>
        <strain evidence="3">SGP5-SGP5p</strain>
        <tissue evidence="3">Aerial part</tissue>
    </source>
</reference>
<evidence type="ECO:0000313" key="5">
    <source>
        <dbReference type="Proteomes" id="UP001153076"/>
    </source>
</evidence>
<dbReference type="EMBL" id="JAKOGI010002105">
    <property type="protein sequence ID" value="KAJ8422934.1"/>
    <property type="molecule type" value="Genomic_DNA"/>
</dbReference>
<evidence type="ECO:0000313" key="4">
    <source>
        <dbReference type="EMBL" id="KAJ8422934.1"/>
    </source>
</evidence>
<feature type="compositionally biased region" description="Polar residues" evidence="1">
    <location>
        <begin position="198"/>
        <end position="208"/>
    </location>
</feature>
<evidence type="ECO:0000313" key="3">
    <source>
        <dbReference type="EMBL" id="KAJ8421510.1"/>
    </source>
</evidence>